<dbReference type="EMBL" id="AUZZ01008050">
    <property type="protein sequence ID" value="EQD39641.1"/>
    <property type="molecule type" value="Genomic_DNA"/>
</dbReference>
<organism evidence="2">
    <name type="scientific">mine drainage metagenome</name>
    <dbReference type="NCBI Taxonomy" id="410659"/>
    <lineage>
        <taxon>unclassified sequences</taxon>
        <taxon>metagenomes</taxon>
        <taxon>ecological metagenomes</taxon>
    </lineage>
</organism>
<protein>
    <submittedName>
        <fullName evidence="2">ABC transporter ATP-binding protein</fullName>
    </submittedName>
</protein>
<dbReference type="GO" id="GO:0016887">
    <property type="term" value="F:ATP hydrolysis activity"/>
    <property type="evidence" value="ECO:0007669"/>
    <property type="project" value="InterPro"/>
</dbReference>
<comment type="caution">
    <text evidence="2">The sequence shown here is derived from an EMBL/GenBank/DDBJ whole genome shotgun (WGS) entry which is preliminary data.</text>
</comment>
<evidence type="ECO:0000313" key="2">
    <source>
        <dbReference type="EMBL" id="EQD39641.1"/>
    </source>
</evidence>
<dbReference type="Gene3D" id="3.40.50.300">
    <property type="entry name" value="P-loop containing nucleotide triphosphate hydrolases"/>
    <property type="match status" value="1"/>
</dbReference>
<dbReference type="AlphaFoldDB" id="T0YVP6"/>
<keyword evidence="2" id="KW-0547">Nucleotide-binding</keyword>
<dbReference type="PANTHER" id="PTHR42855">
    <property type="entry name" value="ABC TRANSPORTER ATP-BINDING SUBUNIT"/>
    <property type="match status" value="1"/>
</dbReference>
<sequence length="104" mass="10908">MPESAHSSPAVLAAQRVSKHRGLAPILVEVDLVVGPQARIGVVGPNGVGKTTLLRILAGLETPDSGRVALSPPEATVGYLAQETETEADETFRQMLRRRTGVAA</sequence>
<dbReference type="Pfam" id="PF00005">
    <property type="entry name" value="ABC_tran"/>
    <property type="match status" value="1"/>
</dbReference>
<keyword evidence="2" id="KW-0067">ATP-binding</keyword>
<evidence type="ECO:0000259" key="1">
    <source>
        <dbReference type="Pfam" id="PF00005"/>
    </source>
</evidence>
<dbReference type="SUPFAM" id="SSF52540">
    <property type="entry name" value="P-loop containing nucleoside triphosphate hydrolases"/>
    <property type="match status" value="1"/>
</dbReference>
<dbReference type="GO" id="GO:0005524">
    <property type="term" value="F:ATP binding"/>
    <property type="evidence" value="ECO:0007669"/>
    <property type="project" value="UniProtKB-KW"/>
</dbReference>
<reference evidence="2" key="2">
    <citation type="journal article" date="2014" name="ISME J.">
        <title>Microbial stratification in low pH oxic and suboxic macroscopic growths along an acid mine drainage.</title>
        <authorList>
            <person name="Mendez-Garcia C."/>
            <person name="Mesa V."/>
            <person name="Sprenger R.R."/>
            <person name="Richter M."/>
            <person name="Diez M.S."/>
            <person name="Solano J."/>
            <person name="Bargiela R."/>
            <person name="Golyshina O.V."/>
            <person name="Manteca A."/>
            <person name="Ramos J.L."/>
            <person name="Gallego J.R."/>
            <person name="Llorente I."/>
            <person name="Martins Dos Santos V.A."/>
            <person name="Jensen O.N."/>
            <person name="Pelaez A.I."/>
            <person name="Sanchez J."/>
            <person name="Ferrer M."/>
        </authorList>
    </citation>
    <scope>NUCLEOTIDE SEQUENCE</scope>
</reference>
<dbReference type="PANTHER" id="PTHR42855:SF1">
    <property type="entry name" value="ABC TRANSPORTER DOMAIN-CONTAINING PROTEIN"/>
    <property type="match status" value="1"/>
</dbReference>
<name>T0YVP6_9ZZZZ</name>
<feature type="domain" description="ABC transporter" evidence="1">
    <location>
        <begin position="29"/>
        <end position="92"/>
    </location>
</feature>
<accession>T0YVP6</accession>
<reference evidence="2" key="1">
    <citation type="submission" date="2013-08" db="EMBL/GenBank/DDBJ databases">
        <authorList>
            <person name="Mendez C."/>
            <person name="Richter M."/>
            <person name="Ferrer M."/>
            <person name="Sanchez J."/>
        </authorList>
    </citation>
    <scope>NUCLEOTIDE SEQUENCE</scope>
</reference>
<dbReference type="InterPro" id="IPR027417">
    <property type="entry name" value="P-loop_NTPase"/>
</dbReference>
<gene>
    <name evidence="2" type="ORF">B2A_11164</name>
</gene>
<feature type="non-terminal residue" evidence="2">
    <location>
        <position position="104"/>
    </location>
</feature>
<dbReference type="InterPro" id="IPR051309">
    <property type="entry name" value="ABCF_ATPase"/>
</dbReference>
<proteinExistence type="predicted"/>
<dbReference type="InterPro" id="IPR003439">
    <property type="entry name" value="ABC_transporter-like_ATP-bd"/>
</dbReference>